<sequence>MDSRGVVITGLGVVSPIGNDVAEFMESLKSGKPGVRYIPELEELKFSCCIAGVPQDFAQIREKYFTDREASVMTEATAYAAVAALEAWKDAGLEIPNEDSPVDWDTGAIIGTGIGDMETIAQRIVPMVNDKKVRRMGSRIVEQVMNSGASAKVSGLLGLGAQATANSSACSTGTEAVAEAVWKIRAGLAKRMVVGGTEGPSPYTWSGFDAMKVLPRKFNDRPETASRPMSATAAGFVPGAGAGILILEDEQTALARGARIYAKVAGVHVNCGGQRNGGSMTAPNNQGVRRCIHGALQDAGVQAKDVDSISGHLTATFADPIEVQNWAKALGVAPGDFPLINSVKSMTGHCLGAAGAVESIAAALELHHGFLHPSINCEDIHPEIAPFEEKVVRKYTDYPELQCLAKASFGFGDVNSCLVFTKWNA</sequence>
<dbReference type="PANTHER" id="PTHR11712:SF306">
    <property type="entry name" value="3-OXOACYL-[ACYL-CARRIER-PROTEIN] SYNTHASE 1"/>
    <property type="match status" value="1"/>
</dbReference>
<dbReference type="InterPro" id="IPR016039">
    <property type="entry name" value="Thiolase-like"/>
</dbReference>
<proteinExistence type="inferred from homology"/>
<dbReference type="InterPro" id="IPR014030">
    <property type="entry name" value="Ketoacyl_synth_N"/>
</dbReference>
<keyword evidence="7" id="KW-0012">Acyltransferase</keyword>
<comment type="subunit">
    <text evidence="3">Homodimer.</text>
</comment>
<dbReference type="Pfam" id="PF02801">
    <property type="entry name" value="Ketoacyl-synt_C"/>
    <property type="match status" value="1"/>
</dbReference>
<evidence type="ECO:0000256" key="8">
    <source>
        <dbReference type="ARBA" id="ARBA00039450"/>
    </source>
</evidence>
<dbReference type="GO" id="GO:0004315">
    <property type="term" value="F:3-oxoacyl-[acyl-carrier-protein] synthase activity"/>
    <property type="evidence" value="ECO:0007669"/>
    <property type="project" value="UniProtKB-EC"/>
</dbReference>
<dbReference type="GO" id="GO:0005829">
    <property type="term" value="C:cytosol"/>
    <property type="evidence" value="ECO:0007669"/>
    <property type="project" value="TreeGrafter"/>
</dbReference>
<dbReference type="EMBL" id="FQZU01000001">
    <property type="protein sequence ID" value="SHI64130.1"/>
    <property type="molecule type" value="Genomic_DNA"/>
</dbReference>
<evidence type="ECO:0000256" key="12">
    <source>
        <dbReference type="ARBA" id="ARBA00048506"/>
    </source>
</evidence>
<keyword evidence="5" id="KW-0963">Cytoplasm</keyword>
<accession>A0A1M6CT33</accession>
<comment type="catalytic activity">
    <reaction evidence="12">
        <text>a fatty acyl-[ACP] + malonyl-[ACP] + H(+) = a 3-oxoacyl-[ACP] + holo-[ACP] + CO2</text>
        <dbReference type="Rhea" id="RHEA:22836"/>
        <dbReference type="Rhea" id="RHEA-COMP:9623"/>
        <dbReference type="Rhea" id="RHEA-COMP:9685"/>
        <dbReference type="Rhea" id="RHEA-COMP:9916"/>
        <dbReference type="Rhea" id="RHEA-COMP:14125"/>
        <dbReference type="ChEBI" id="CHEBI:15378"/>
        <dbReference type="ChEBI" id="CHEBI:16526"/>
        <dbReference type="ChEBI" id="CHEBI:64479"/>
        <dbReference type="ChEBI" id="CHEBI:78449"/>
        <dbReference type="ChEBI" id="CHEBI:78776"/>
        <dbReference type="ChEBI" id="CHEBI:138651"/>
        <dbReference type="EC" id="2.3.1.41"/>
    </reaction>
    <physiologicalReaction direction="left-to-right" evidence="12">
        <dbReference type="Rhea" id="RHEA:22837"/>
    </physiologicalReaction>
</comment>
<dbReference type="Gene3D" id="3.40.47.10">
    <property type="match status" value="1"/>
</dbReference>
<dbReference type="SUPFAM" id="SSF53901">
    <property type="entry name" value="Thiolase-like"/>
    <property type="match status" value="1"/>
</dbReference>
<feature type="domain" description="Ketosynthase family 3 (KS3)" evidence="14">
    <location>
        <begin position="3"/>
        <end position="422"/>
    </location>
</feature>
<evidence type="ECO:0000256" key="2">
    <source>
        <dbReference type="ARBA" id="ARBA00008467"/>
    </source>
</evidence>
<dbReference type="GO" id="GO:0006633">
    <property type="term" value="P:fatty acid biosynthetic process"/>
    <property type="evidence" value="ECO:0007669"/>
    <property type="project" value="TreeGrafter"/>
</dbReference>
<evidence type="ECO:0000256" key="7">
    <source>
        <dbReference type="ARBA" id="ARBA00023315"/>
    </source>
</evidence>
<dbReference type="InterPro" id="IPR000794">
    <property type="entry name" value="Beta-ketoacyl_synthase"/>
</dbReference>
<comment type="similarity">
    <text evidence="2 13">Belongs to the thiolase-like superfamily. Beta-ketoacyl-ACP synthases family.</text>
</comment>
<evidence type="ECO:0000256" key="11">
    <source>
        <dbReference type="ARBA" id="ARBA00048121"/>
    </source>
</evidence>
<evidence type="ECO:0000256" key="10">
    <source>
        <dbReference type="ARBA" id="ARBA00042143"/>
    </source>
</evidence>
<evidence type="ECO:0000256" key="5">
    <source>
        <dbReference type="ARBA" id="ARBA00022490"/>
    </source>
</evidence>
<dbReference type="PANTHER" id="PTHR11712">
    <property type="entry name" value="POLYKETIDE SYNTHASE-RELATED"/>
    <property type="match status" value="1"/>
</dbReference>
<evidence type="ECO:0000313" key="15">
    <source>
        <dbReference type="EMBL" id="SHI64130.1"/>
    </source>
</evidence>
<dbReference type="CDD" id="cd00834">
    <property type="entry name" value="KAS_I_II"/>
    <property type="match status" value="1"/>
</dbReference>
<dbReference type="STRING" id="1121393.SAMN02745216_00318"/>
<reference evidence="16" key="1">
    <citation type="submission" date="2016-11" db="EMBL/GenBank/DDBJ databases">
        <authorList>
            <person name="Varghese N."/>
            <person name="Submissions S."/>
        </authorList>
    </citation>
    <scope>NUCLEOTIDE SEQUENCE [LARGE SCALE GENOMIC DNA]</scope>
    <source>
        <strain evidence="16">DSM 16219</strain>
    </source>
</reference>
<dbReference type="OrthoDB" id="9816204at2"/>
<keyword evidence="6 13" id="KW-0808">Transferase</keyword>
<evidence type="ECO:0000256" key="6">
    <source>
        <dbReference type="ARBA" id="ARBA00022679"/>
    </source>
</evidence>
<dbReference type="InterPro" id="IPR020841">
    <property type="entry name" value="PKS_Beta-ketoAc_synthase_dom"/>
</dbReference>
<evidence type="ECO:0000313" key="16">
    <source>
        <dbReference type="Proteomes" id="UP000183994"/>
    </source>
</evidence>
<evidence type="ECO:0000256" key="1">
    <source>
        <dbReference type="ARBA" id="ARBA00004496"/>
    </source>
</evidence>
<evidence type="ECO:0000259" key="14">
    <source>
        <dbReference type="PROSITE" id="PS52004"/>
    </source>
</evidence>
<dbReference type="SMART" id="SM00825">
    <property type="entry name" value="PKS_KS"/>
    <property type="match status" value="1"/>
</dbReference>
<organism evidence="15 16">
    <name type="scientific">Desulfatibacillum alkenivorans DSM 16219</name>
    <dbReference type="NCBI Taxonomy" id="1121393"/>
    <lineage>
        <taxon>Bacteria</taxon>
        <taxon>Pseudomonadati</taxon>
        <taxon>Thermodesulfobacteriota</taxon>
        <taxon>Desulfobacteria</taxon>
        <taxon>Desulfobacterales</taxon>
        <taxon>Desulfatibacillaceae</taxon>
        <taxon>Desulfatibacillum</taxon>
    </lineage>
</organism>
<protein>
    <recommendedName>
        <fullName evidence="8">3-oxoacyl-[acyl-carrier-protein] synthase 1</fullName>
        <ecNumber evidence="4">2.3.1.41</ecNumber>
    </recommendedName>
    <alternativeName>
        <fullName evidence="9">3-oxoacyl-[acyl-carrier-protein] synthase I</fullName>
    </alternativeName>
    <alternativeName>
        <fullName evidence="10">Beta-ketoacyl-ACP synthase I</fullName>
    </alternativeName>
</protein>
<dbReference type="EC" id="2.3.1.41" evidence="4"/>
<dbReference type="InterPro" id="IPR014031">
    <property type="entry name" value="Ketoacyl_synth_C"/>
</dbReference>
<dbReference type="PROSITE" id="PS52004">
    <property type="entry name" value="KS3_2"/>
    <property type="match status" value="1"/>
</dbReference>
<keyword evidence="16" id="KW-1185">Reference proteome</keyword>
<comment type="subcellular location">
    <subcellularLocation>
        <location evidence="1">Cytoplasm</location>
    </subcellularLocation>
</comment>
<comment type="catalytic activity">
    <reaction evidence="11">
        <text>(3Z)-decenoyl-[ACP] + malonyl-[ACP] + H(+) = 3-oxo-(5Z)-dodecenoyl-[ACP] + holo-[ACP] + CO2</text>
        <dbReference type="Rhea" id="RHEA:54940"/>
        <dbReference type="Rhea" id="RHEA-COMP:9623"/>
        <dbReference type="Rhea" id="RHEA-COMP:9685"/>
        <dbReference type="Rhea" id="RHEA-COMP:9927"/>
        <dbReference type="Rhea" id="RHEA-COMP:14042"/>
        <dbReference type="ChEBI" id="CHEBI:15378"/>
        <dbReference type="ChEBI" id="CHEBI:16526"/>
        <dbReference type="ChEBI" id="CHEBI:64479"/>
        <dbReference type="ChEBI" id="CHEBI:78449"/>
        <dbReference type="ChEBI" id="CHEBI:78798"/>
        <dbReference type="ChEBI" id="CHEBI:138410"/>
    </reaction>
    <physiologicalReaction direction="left-to-right" evidence="11">
        <dbReference type="Rhea" id="RHEA:54941"/>
    </physiologicalReaction>
</comment>
<dbReference type="Proteomes" id="UP000183994">
    <property type="component" value="Unassembled WGS sequence"/>
</dbReference>
<evidence type="ECO:0000256" key="9">
    <source>
        <dbReference type="ARBA" id="ARBA00041620"/>
    </source>
</evidence>
<dbReference type="Pfam" id="PF00109">
    <property type="entry name" value="ketoacyl-synt"/>
    <property type="match status" value="1"/>
</dbReference>
<gene>
    <name evidence="15" type="ORF">SAMN02745216_00318</name>
</gene>
<name>A0A1M6CT33_9BACT</name>
<dbReference type="RefSeq" id="WP_073472191.1">
    <property type="nucleotide sequence ID" value="NZ_FQZU01000001.1"/>
</dbReference>
<evidence type="ECO:0000256" key="13">
    <source>
        <dbReference type="RuleBase" id="RU003694"/>
    </source>
</evidence>
<evidence type="ECO:0000256" key="3">
    <source>
        <dbReference type="ARBA" id="ARBA00011738"/>
    </source>
</evidence>
<evidence type="ECO:0000256" key="4">
    <source>
        <dbReference type="ARBA" id="ARBA00013191"/>
    </source>
</evidence>
<dbReference type="AlphaFoldDB" id="A0A1M6CT33"/>